<reference evidence="3" key="1">
    <citation type="submission" date="2013-04" db="EMBL/GenBank/DDBJ databases">
        <title>The Genome Sequence of Fonticula alba ATCC 38817.</title>
        <authorList>
            <consortium name="The Broad Institute Genomics Platform"/>
            <person name="Russ C."/>
            <person name="Cuomo C."/>
            <person name="Burger G."/>
            <person name="Gray M.W."/>
            <person name="Holland P.W.H."/>
            <person name="King N."/>
            <person name="Lang F.B.F."/>
            <person name="Roger A.J."/>
            <person name="Ruiz-Trillo I."/>
            <person name="Brown M."/>
            <person name="Walker B."/>
            <person name="Young S."/>
            <person name="Zeng Q."/>
            <person name="Gargeya S."/>
            <person name="Fitzgerald M."/>
            <person name="Haas B."/>
            <person name="Abouelleil A."/>
            <person name="Allen A.W."/>
            <person name="Alvarado L."/>
            <person name="Arachchi H.M."/>
            <person name="Berlin A.M."/>
            <person name="Chapman S.B."/>
            <person name="Gainer-Dewar J."/>
            <person name="Goldberg J."/>
            <person name="Griggs A."/>
            <person name="Gujja S."/>
            <person name="Hansen M."/>
            <person name="Howarth C."/>
            <person name="Imamovic A."/>
            <person name="Ireland A."/>
            <person name="Larimer J."/>
            <person name="McCowan C."/>
            <person name="Murphy C."/>
            <person name="Pearson M."/>
            <person name="Poon T.W."/>
            <person name="Priest M."/>
            <person name="Roberts A."/>
            <person name="Saif S."/>
            <person name="Shea T."/>
            <person name="Sisk P."/>
            <person name="Sykes S."/>
            <person name="Wortman J."/>
            <person name="Nusbaum C."/>
            <person name="Birren B."/>
        </authorList>
    </citation>
    <scope>NUCLEOTIDE SEQUENCE [LARGE SCALE GENOMIC DNA]</scope>
    <source>
        <strain evidence="3">ATCC 38817</strain>
    </source>
</reference>
<organism evidence="3">
    <name type="scientific">Fonticula alba</name>
    <name type="common">Slime mold</name>
    <dbReference type="NCBI Taxonomy" id="691883"/>
    <lineage>
        <taxon>Eukaryota</taxon>
        <taxon>Rotosphaerida</taxon>
        <taxon>Fonticulaceae</taxon>
        <taxon>Fonticula</taxon>
    </lineage>
</organism>
<protein>
    <submittedName>
        <fullName evidence="3">Uncharacterized protein</fullName>
    </submittedName>
</protein>
<feature type="compositionally biased region" description="Polar residues" evidence="2">
    <location>
        <begin position="74"/>
        <end position="86"/>
    </location>
</feature>
<dbReference type="GO" id="GO:0031145">
    <property type="term" value="P:anaphase-promoting complex-dependent catabolic process"/>
    <property type="evidence" value="ECO:0007669"/>
    <property type="project" value="InterPro"/>
</dbReference>
<sequence>MIRRPPTEITLGPEDLTAYMAAAPSSAGPASPASHTIDLQQQQQQQQQRQQQPADQTPPSTGPVPHAPGRSAPQGASSADSWPQQL</sequence>
<dbReference type="RefSeq" id="XP_009494758.1">
    <property type="nucleotide sequence ID" value="XM_009496483.1"/>
</dbReference>
<evidence type="ECO:0000313" key="4">
    <source>
        <dbReference type="Proteomes" id="UP000030693"/>
    </source>
</evidence>
<evidence type="ECO:0000313" key="3">
    <source>
        <dbReference type="EMBL" id="KCV70242.1"/>
    </source>
</evidence>
<evidence type="ECO:0000256" key="1">
    <source>
        <dbReference type="ARBA" id="ARBA00022786"/>
    </source>
</evidence>
<evidence type="ECO:0000256" key="2">
    <source>
        <dbReference type="SAM" id="MobiDB-lite"/>
    </source>
</evidence>
<keyword evidence="1" id="KW-0833">Ubl conjugation pathway</keyword>
<dbReference type="EMBL" id="KB932204">
    <property type="protein sequence ID" value="KCV70242.1"/>
    <property type="molecule type" value="Genomic_DNA"/>
</dbReference>
<dbReference type="Proteomes" id="UP000030693">
    <property type="component" value="Unassembled WGS sequence"/>
</dbReference>
<dbReference type="GO" id="GO:0005680">
    <property type="term" value="C:anaphase-promoting complex"/>
    <property type="evidence" value="ECO:0007669"/>
    <property type="project" value="InterPro"/>
</dbReference>
<dbReference type="Pfam" id="PF10471">
    <property type="entry name" value="ANAPC_CDC26"/>
    <property type="match status" value="1"/>
</dbReference>
<keyword evidence="4" id="KW-1185">Reference proteome</keyword>
<feature type="compositionally biased region" description="Low complexity" evidence="2">
    <location>
        <begin position="21"/>
        <end position="52"/>
    </location>
</feature>
<proteinExistence type="predicted"/>
<dbReference type="AlphaFoldDB" id="A0A058Z9N3"/>
<gene>
    <name evidence="3" type="ORF">H696_02572</name>
</gene>
<feature type="region of interest" description="Disordered" evidence="2">
    <location>
        <begin position="1"/>
        <end position="86"/>
    </location>
</feature>
<dbReference type="InterPro" id="IPR018860">
    <property type="entry name" value="APC_suCDC26"/>
</dbReference>
<accession>A0A058Z9N3</accession>
<name>A0A058Z9N3_FONAL</name>
<dbReference type="GeneID" id="20527297"/>